<dbReference type="PATRIC" id="fig|40335.7.peg.1805"/>
<protein>
    <submittedName>
        <fullName evidence="2">Transposase IS66 family protein</fullName>
    </submittedName>
</protein>
<proteinExistence type="predicted"/>
<dbReference type="EMBL" id="LNZA01000001">
    <property type="protein sequence ID" value="KTD73852.1"/>
    <property type="molecule type" value="Genomic_DNA"/>
</dbReference>
<dbReference type="Pfam" id="PF03050">
    <property type="entry name" value="DDE_Tnp_IS66"/>
    <property type="match status" value="1"/>
</dbReference>
<evidence type="ECO:0000313" key="3">
    <source>
        <dbReference type="Proteomes" id="UP000054693"/>
    </source>
</evidence>
<dbReference type="PANTHER" id="PTHR33678:SF1">
    <property type="entry name" value="BLL1576 PROTEIN"/>
    <property type="match status" value="1"/>
</dbReference>
<name>A0A0W0ZXI1_9GAMM</name>
<dbReference type="PANTHER" id="PTHR33678">
    <property type="entry name" value="BLL1576 PROTEIN"/>
    <property type="match status" value="1"/>
</dbReference>
<organism evidence="2 3">
    <name type="scientific">Legionella tucsonensis</name>
    <dbReference type="NCBI Taxonomy" id="40335"/>
    <lineage>
        <taxon>Bacteria</taxon>
        <taxon>Pseudomonadati</taxon>
        <taxon>Pseudomonadota</taxon>
        <taxon>Gammaproteobacteria</taxon>
        <taxon>Legionellales</taxon>
        <taxon>Legionellaceae</taxon>
        <taxon>Legionella</taxon>
    </lineage>
</organism>
<dbReference type="STRING" id="40335.Ltuc_1699"/>
<feature type="domain" description="Transposase IS66 central" evidence="1">
    <location>
        <begin position="1"/>
        <end position="86"/>
    </location>
</feature>
<accession>A0A0W0ZXI1</accession>
<sequence length="105" mass="11952">MATPSLVAHTLVSKYQDHLPLYRQEKIWQRLGVEMPRNTICSWIMNAAEVCMPMREALINTLLASDYIQADETTLQVMGEDNRKNTSTVSCGFIKVPSLINQSFF</sequence>
<evidence type="ECO:0000259" key="1">
    <source>
        <dbReference type="Pfam" id="PF03050"/>
    </source>
</evidence>
<dbReference type="Proteomes" id="UP000054693">
    <property type="component" value="Unassembled WGS sequence"/>
</dbReference>
<dbReference type="InterPro" id="IPR052344">
    <property type="entry name" value="Transposase-related"/>
</dbReference>
<dbReference type="AlphaFoldDB" id="A0A0W0ZXI1"/>
<evidence type="ECO:0000313" key="2">
    <source>
        <dbReference type="EMBL" id="KTD73852.1"/>
    </source>
</evidence>
<dbReference type="InterPro" id="IPR004291">
    <property type="entry name" value="Transposase_IS66_central"/>
</dbReference>
<comment type="caution">
    <text evidence="2">The sequence shown here is derived from an EMBL/GenBank/DDBJ whole genome shotgun (WGS) entry which is preliminary data.</text>
</comment>
<reference evidence="2 3" key="1">
    <citation type="submission" date="2015-11" db="EMBL/GenBank/DDBJ databases">
        <title>Genomic analysis of 38 Legionella species identifies large and diverse effector repertoires.</title>
        <authorList>
            <person name="Burstein D."/>
            <person name="Amaro F."/>
            <person name="Zusman T."/>
            <person name="Lifshitz Z."/>
            <person name="Cohen O."/>
            <person name="Gilbert J.A."/>
            <person name="Pupko T."/>
            <person name="Shuman H.A."/>
            <person name="Segal G."/>
        </authorList>
    </citation>
    <scope>NUCLEOTIDE SEQUENCE [LARGE SCALE GENOMIC DNA]</scope>
    <source>
        <strain evidence="2 3">ATCC 49180</strain>
    </source>
</reference>
<keyword evidence="3" id="KW-1185">Reference proteome</keyword>
<gene>
    <name evidence="2" type="ORF">Ltuc_1699</name>
</gene>